<dbReference type="PROSITE" id="PS01285">
    <property type="entry name" value="FA58C_1"/>
    <property type="match status" value="1"/>
</dbReference>
<name>A0ABP0GTB0_CLALP</name>
<organism evidence="3 4">
    <name type="scientific">Clavelina lepadiformis</name>
    <name type="common">Light-bulb sea squirt</name>
    <name type="synonym">Ascidia lepadiformis</name>
    <dbReference type="NCBI Taxonomy" id="159417"/>
    <lineage>
        <taxon>Eukaryota</taxon>
        <taxon>Metazoa</taxon>
        <taxon>Chordata</taxon>
        <taxon>Tunicata</taxon>
        <taxon>Ascidiacea</taxon>
        <taxon>Aplousobranchia</taxon>
        <taxon>Clavelinidae</taxon>
        <taxon>Clavelina</taxon>
    </lineage>
</organism>
<dbReference type="PROSITE" id="PS50022">
    <property type="entry name" value="FA58C_3"/>
    <property type="match status" value="1"/>
</dbReference>
<comment type="caution">
    <text evidence="3">The sequence shown here is derived from an EMBL/GenBank/DDBJ whole genome shotgun (WGS) entry which is preliminary data.</text>
</comment>
<dbReference type="SMART" id="SM00231">
    <property type="entry name" value="FA58C"/>
    <property type="match status" value="1"/>
</dbReference>
<dbReference type="Gene3D" id="2.60.120.260">
    <property type="entry name" value="Galactose-binding domain-like"/>
    <property type="match status" value="1"/>
</dbReference>
<reference evidence="3 4" key="1">
    <citation type="submission" date="2024-02" db="EMBL/GenBank/DDBJ databases">
        <authorList>
            <person name="Daric V."/>
            <person name="Darras S."/>
        </authorList>
    </citation>
    <scope>NUCLEOTIDE SEQUENCE [LARGE SCALE GENOMIC DNA]</scope>
</reference>
<accession>A0ABP0GTB0</accession>
<dbReference type="SUPFAM" id="SSF49785">
    <property type="entry name" value="Galactose-binding domain-like"/>
    <property type="match status" value="1"/>
</dbReference>
<dbReference type="Proteomes" id="UP001642483">
    <property type="component" value="Unassembled WGS sequence"/>
</dbReference>
<feature type="chain" id="PRO_5046492908" description="F5/8 type C domain-containing protein" evidence="1">
    <location>
        <begin position="17"/>
        <end position="237"/>
    </location>
</feature>
<evidence type="ECO:0000259" key="2">
    <source>
        <dbReference type="PROSITE" id="PS50022"/>
    </source>
</evidence>
<keyword evidence="4" id="KW-1185">Reference proteome</keyword>
<feature type="signal peptide" evidence="1">
    <location>
        <begin position="1"/>
        <end position="16"/>
    </location>
</feature>
<evidence type="ECO:0000256" key="1">
    <source>
        <dbReference type="SAM" id="SignalP"/>
    </source>
</evidence>
<protein>
    <recommendedName>
        <fullName evidence="2">F5/8 type C domain-containing protein</fullName>
    </recommendedName>
</protein>
<gene>
    <name evidence="3" type="ORF">CVLEPA_LOCUS28156</name>
</gene>
<dbReference type="InterPro" id="IPR008979">
    <property type="entry name" value="Galactose-bd-like_sf"/>
</dbReference>
<dbReference type="PANTHER" id="PTHR24543">
    <property type="entry name" value="MULTICOPPER OXIDASE-RELATED"/>
    <property type="match status" value="1"/>
</dbReference>
<dbReference type="PANTHER" id="PTHR24543:SF325">
    <property type="entry name" value="F5_8 TYPE C DOMAIN-CONTAINING PROTEIN"/>
    <property type="match status" value="1"/>
</dbReference>
<keyword evidence="1" id="KW-0732">Signal</keyword>
<evidence type="ECO:0000313" key="4">
    <source>
        <dbReference type="Proteomes" id="UP001642483"/>
    </source>
</evidence>
<dbReference type="EMBL" id="CAWYQH010000141">
    <property type="protein sequence ID" value="CAK8694827.1"/>
    <property type="molecule type" value="Genomic_DNA"/>
</dbReference>
<evidence type="ECO:0000313" key="3">
    <source>
        <dbReference type="EMBL" id="CAK8694827.1"/>
    </source>
</evidence>
<dbReference type="CDD" id="cd00057">
    <property type="entry name" value="FA58C"/>
    <property type="match status" value="1"/>
</dbReference>
<dbReference type="InterPro" id="IPR000421">
    <property type="entry name" value="FA58C"/>
</dbReference>
<dbReference type="Pfam" id="PF00754">
    <property type="entry name" value="F5_F8_type_C"/>
    <property type="match status" value="1"/>
</dbReference>
<feature type="domain" description="F5/8 type C" evidence="2">
    <location>
        <begin position="80"/>
        <end position="237"/>
    </location>
</feature>
<sequence length="237" mass="26520">MLIYIIICTAVFGVSGQPEICFPVRNLPEDGTLTRAIPGKRGPIGPPGAKGDIGPPGKCICNVDQSFAEMKQMVDLVYKVNLCAVGIKSGLVKDNKMSASSTWNLHTRPYNARLNNRKLNDDRTHHHHGAWLASQNVAGEWIQVDLEYELQVTGVVTQGRPAADQWVTSFKVSFGTAEDQLQMLQDADGQDIIFEGNINRNDYVLNTFPTPVRARFVRLIVMSWYRHISMRLEYLTC</sequence>
<proteinExistence type="predicted"/>